<dbReference type="InterPro" id="IPR050346">
    <property type="entry name" value="FMO-like"/>
</dbReference>
<feature type="compositionally biased region" description="Basic and acidic residues" evidence="7">
    <location>
        <begin position="1"/>
        <end position="11"/>
    </location>
</feature>
<sequence>MRRADADRLTTTERGLGPSDLSGTPGPSKLSGSPEPVCIVGAGPAGLAAARALREHGVPYHQFEQHDRVGGIWDIDRPGGPMYESARFISSKTLSAFTGFAMPSDYPDYPDHRQILAYCEAFAHAEGLHDRIEFGTTVDRVEPADGGGWLVTTSPAAGAGPAAQTRYRAVICASGAQWQPRIPDSLRSFAGEVIPARDYREPERFAGKRVLIVGAGNSGCDIAADIGPVAAGCAISVRRGYWFVPKYIGGVPSDTLDAGTEWLPRRLRRALSELTLRVVVGDLRKYGLQRPDHHVQDSHPIIGTRVLQALGRGEVVARPDIARITGRTVEFTDGVRDTFDALIAATGYAPSVPYAEELISGVGEDELYLGTFSRRHPGLSAIGLGESNAGGFPLFDLAASLIAQHLADGARDPEAARRFARRITDHHPDLTGRLTLTDSPRHHGYIDAEAFTRAVRRTITDMGWRRPGSPPARPARPARAPGARGPGARPPGTPGTPGPGARTRPPERPPAFDFAAATIVITGATGGLGSRIAHQAAALGATIVAADLDGDRLAALLAALPRDAGQEHLALAGADLGDEGGAARLAHDVAALPRVDALISNAGMSVGGEFGDRSDAELARELRVNLTAPLQLLRGVLPTLTRSPQPRVVFIGSLGGVIAMGSDPVYAASKFGLRGAALSLALALRKYHVGVSVVQPSAIDTPMLAREAELGAEPSQFITPPQQPDAVAATVLRALRRPRPELYPQRVDGLLARLAMLTPGALPRVSDWASRLGRPGLERYRAARAHDTAPHPAPRQRNSP</sequence>
<evidence type="ECO:0000256" key="7">
    <source>
        <dbReference type="SAM" id="MobiDB-lite"/>
    </source>
</evidence>
<comment type="similarity">
    <text evidence="2">Belongs to the FAD-binding monooxygenase family.</text>
</comment>
<keyword evidence="4" id="KW-0274">FAD</keyword>
<keyword evidence="6" id="KW-0560">Oxidoreductase</keyword>
<gene>
    <name evidence="8" type="ORF">EV139_0571</name>
</gene>
<feature type="compositionally biased region" description="Pro residues" evidence="7">
    <location>
        <begin position="488"/>
        <end position="497"/>
    </location>
</feature>
<evidence type="ECO:0000313" key="8">
    <source>
        <dbReference type="EMBL" id="RZT68841.1"/>
    </source>
</evidence>
<keyword evidence="9" id="KW-1185">Reference proteome</keyword>
<reference evidence="8 9" key="1">
    <citation type="journal article" date="2015" name="Stand. Genomic Sci.">
        <title>Genomic Encyclopedia of Bacterial and Archaeal Type Strains, Phase III: the genomes of soil and plant-associated and newly described type strains.</title>
        <authorList>
            <person name="Whitman W.B."/>
            <person name="Woyke T."/>
            <person name="Klenk H.P."/>
            <person name="Zhou Y."/>
            <person name="Lilburn T.G."/>
            <person name="Beck B.J."/>
            <person name="De Vos P."/>
            <person name="Vandamme P."/>
            <person name="Eisen J.A."/>
            <person name="Garrity G."/>
            <person name="Hugenholtz P."/>
            <person name="Kyrpides N.C."/>
        </authorList>
    </citation>
    <scope>NUCLEOTIDE SEQUENCE [LARGE SCALE GENOMIC DNA]</scope>
    <source>
        <strain evidence="8 9">RF6</strain>
    </source>
</reference>
<accession>A0A4Q7U5A2</accession>
<dbReference type="PANTHER" id="PTHR23023">
    <property type="entry name" value="DIMETHYLANILINE MONOOXYGENASE"/>
    <property type="match status" value="1"/>
</dbReference>
<feature type="region of interest" description="Disordered" evidence="7">
    <location>
        <begin position="1"/>
        <end position="35"/>
    </location>
</feature>
<evidence type="ECO:0000256" key="5">
    <source>
        <dbReference type="ARBA" id="ARBA00022857"/>
    </source>
</evidence>
<dbReference type="AlphaFoldDB" id="A0A4Q7U5A2"/>
<dbReference type="Proteomes" id="UP000291832">
    <property type="component" value="Unassembled WGS sequence"/>
</dbReference>
<dbReference type="Gene3D" id="3.50.50.60">
    <property type="entry name" value="FAD/NAD(P)-binding domain"/>
    <property type="match status" value="1"/>
</dbReference>
<organism evidence="8 9">
    <name type="scientific">Leucobacter luti</name>
    <dbReference type="NCBI Taxonomy" id="340320"/>
    <lineage>
        <taxon>Bacteria</taxon>
        <taxon>Bacillati</taxon>
        <taxon>Actinomycetota</taxon>
        <taxon>Actinomycetes</taxon>
        <taxon>Micrococcales</taxon>
        <taxon>Microbacteriaceae</taxon>
        <taxon>Leucobacter</taxon>
    </lineage>
</organism>
<dbReference type="SUPFAM" id="SSF51735">
    <property type="entry name" value="NAD(P)-binding Rossmann-fold domains"/>
    <property type="match status" value="1"/>
</dbReference>
<dbReference type="PRINTS" id="PR00370">
    <property type="entry name" value="FMOXYGENASE"/>
</dbReference>
<dbReference type="InterPro" id="IPR000960">
    <property type="entry name" value="Flavin_mOase"/>
</dbReference>
<dbReference type="InterPro" id="IPR036188">
    <property type="entry name" value="FAD/NAD-bd_sf"/>
</dbReference>
<dbReference type="InterPro" id="IPR020946">
    <property type="entry name" value="Flavin_mOase-like"/>
</dbReference>
<evidence type="ECO:0000313" key="9">
    <source>
        <dbReference type="Proteomes" id="UP000291832"/>
    </source>
</evidence>
<comment type="caution">
    <text evidence="8">The sequence shown here is derived from an EMBL/GenBank/DDBJ whole genome shotgun (WGS) entry which is preliminary data.</text>
</comment>
<dbReference type="CDD" id="cd05233">
    <property type="entry name" value="SDR_c"/>
    <property type="match status" value="1"/>
</dbReference>
<dbReference type="Pfam" id="PF00106">
    <property type="entry name" value="adh_short"/>
    <property type="match status" value="1"/>
</dbReference>
<dbReference type="InterPro" id="IPR036291">
    <property type="entry name" value="NAD(P)-bd_dom_sf"/>
</dbReference>
<feature type="compositionally biased region" description="Basic and acidic residues" evidence="7">
    <location>
        <begin position="779"/>
        <end position="789"/>
    </location>
</feature>
<comment type="similarity">
    <text evidence="1">Belongs to the FMO family.</text>
</comment>
<evidence type="ECO:0000256" key="4">
    <source>
        <dbReference type="ARBA" id="ARBA00022827"/>
    </source>
</evidence>
<dbReference type="SUPFAM" id="SSF51905">
    <property type="entry name" value="FAD/NAD(P)-binding domain"/>
    <property type="match status" value="2"/>
</dbReference>
<dbReference type="Gene3D" id="3.40.50.720">
    <property type="entry name" value="NAD(P)-binding Rossmann-like Domain"/>
    <property type="match status" value="1"/>
</dbReference>
<dbReference type="InterPro" id="IPR002347">
    <property type="entry name" value="SDR_fam"/>
</dbReference>
<evidence type="ECO:0000256" key="2">
    <source>
        <dbReference type="ARBA" id="ARBA00010139"/>
    </source>
</evidence>
<evidence type="ECO:0000256" key="6">
    <source>
        <dbReference type="ARBA" id="ARBA00023002"/>
    </source>
</evidence>
<keyword evidence="5" id="KW-0521">NADP</keyword>
<evidence type="ECO:0000256" key="3">
    <source>
        <dbReference type="ARBA" id="ARBA00022630"/>
    </source>
</evidence>
<dbReference type="GO" id="GO:0004499">
    <property type="term" value="F:N,N-dimethylaniline monooxygenase activity"/>
    <property type="evidence" value="ECO:0007669"/>
    <property type="project" value="InterPro"/>
</dbReference>
<keyword evidence="3" id="KW-0285">Flavoprotein</keyword>
<dbReference type="EMBL" id="SHKI01000002">
    <property type="protein sequence ID" value="RZT68841.1"/>
    <property type="molecule type" value="Genomic_DNA"/>
</dbReference>
<dbReference type="GO" id="GO:0050660">
    <property type="term" value="F:flavin adenine dinucleotide binding"/>
    <property type="evidence" value="ECO:0007669"/>
    <property type="project" value="InterPro"/>
</dbReference>
<name>A0A4Q7U5A2_9MICO</name>
<proteinExistence type="inferred from homology"/>
<dbReference type="GO" id="GO:0050661">
    <property type="term" value="F:NADP binding"/>
    <property type="evidence" value="ECO:0007669"/>
    <property type="project" value="InterPro"/>
</dbReference>
<dbReference type="RefSeq" id="WP_130452781.1">
    <property type="nucleotide sequence ID" value="NZ_QYAG01000005.1"/>
</dbReference>
<feature type="region of interest" description="Disordered" evidence="7">
    <location>
        <begin position="779"/>
        <end position="800"/>
    </location>
</feature>
<protein>
    <submittedName>
        <fullName evidence="8">Short-subunit dehydrogenase</fullName>
    </submittedName>
</protein>
<feature type="region of interest" description="Disordered" evidence="7">
    <location>
        <begin position="461"/>
        <end position="510"/>
    </location>
</feature>
<feature type="compositionally biased region" description="Low complexity" evidence="7">
    <location>
        <begin position="475"/>
        <end position="487"/>
    </location>
</feature>
<dbReference type="OrthoDB" id="9808049at2"/>
<dbReference type="Pfam" id="PF00743">
    <property type="entry name" value="FMO-like"/>
    <property type="match status" value="1"/>
</dbReference>
<evidence type="ECO:0000256" key="1">
    <source>
        <dbReference type="ARBA" id="ARBA00009183"/>
    </source>
</evidence>